<feature type="transmembrane region" description="Helical" evidence="8">
    <location>
        <begin position="112"/>
        <end position="134"/>
    </location>
</feature>
<keyword evidence="6 8" id="KW-1133">Transmembrane helix</keyword>
<evidence type="ECO:0000256" key="1">
    <source>
        <dbReference type="ARBA" id="ARBA00004429"/>
    </source>
</evidence>
<keyword evidence="4" id="KW-0997">Cell inner membrane</keyword>
<evidence type="ECO:0000256" key="5">
    <source>
        <dbReference type="ARBA" id="ARBA00022692"/>
    </source>
</evidence>
<proteinExistence type="predicted"/>
<feature type="transmembrane region" description="Helical" evidence="8">
    <location>
        <begin position="487"/>
        <end position="509"/>
    </location>
</feature>
<dbReference type="InterPro" id="IPR000515">
    <property type="entry name" value="MetI-like"/>
</dbReference>
<evidence type="ECO:0000313" key="10">
    <source>
        <dbReference type="EMBL" id="CAB4918198.1"/>
    </source>
</evidence>
<keyword evidence="7 8" id="KW-0472">Membrane</keyword>
<feature type="transmembrane region" description="Helical" evidence="8">
    <location>
        <begin position="50"/>
        <end position="72"/>
    </location>
</feature>
<evidence type="ECO:0000259" key="9">
    <source>
        <dbReference type="PROSITE" id="PS50928"/>
    </source>
</evidence>
<feature type="transmembrane region" description="Helical" evidence="8">
    <location>
        <begin position="84"/>
        <end position="106"/>
    </location>
</feature>
<keyword evidence="5 8" id="KW-0812">Transmembrane</keyword>
<dbReference type="GO" id="GO:0055085">
    <property type="term" value="P:transmembrane transport"/>
    <property type="evidence" value="ECO:0007669"/>
    <property type="project" value="InterPro"/>
</dbReference>
<feature type="transmembrane region" description="Helical" evidence="8">
    <location>
        <begin position="389"/>
        <end position="410"/>
    </location>
</feature>
<evidence type="ECO:0000256" key="4">
    <source>
        <dbReference type="ARBA" id="ARBA00022519"/>
    </source>
</evidence>
<feature type="transmembrane region" description="Helical" evidence="8">
    <location>
        <begin position="7"/>
        <end position="30"/>
    </location>
</feature>
<evidence type="ECO:0000256" key="3">
    <source>
        <dbReference type="ARBA" id="ARBA00022475"/>
    </source>
</evidence>
<feature type="transmembrane region" description="Helical" evidence="8">
    <location>
        <begin position="214"/>
        <end position="238"/>
    </location>
</feature>
<feature type="transmembrane region" description="Helical" evidence="8">
    <location>
        <begin position="324"/>
        <end position="345"/>
    </location>
</feature>
<dbReference type="GO" id="GO:0005886">
    <property type="term" value="C:plasma membrane"/>
    <property type="evidence" value="ECO:0007669"/>
    <property type="project" value="UniProtKB-SubCell"/>
</dbReference>
<evidence type="ECO:0000256" key="7">
    <source>
        <dbReference type="ARBA" id="ARBA00023136"/>
    </source>
</evidence>
<dbReference type="InterPro" id="IPR035906">
    <property type="entry name" value="MetI-like_sf"/>
</dbReference>
<feature type="domain" description="ABC transmembrane type-1" evidence="9">
    <location>
        <begin position="318"/>
        <end position="510"/>
    </location>
</feature>
<dbReference type="Pfam" id="PF00528">
    <property type="entry name" value="BPD_transp_1"/>
    <property type="match status" value="1"/>
</dbReference>
<dbReference type="SUPFAM" id="SSF161098">
    <property type="entry name" value="MetI-like"/>
    <property type="match status" value="2"/>
</dbReference>
<accession>A0A6J7HFZ0</accession>
<evidence type="ECO:0000256" key="6">
    <source>
        <dbReference type="ARBA" id="ARBA00022989"/>
    </source>
</evidence>
<evidence type="ECO:0000256" key="8">
    <source>
        <dbReference type="SAM" id="Phobius"/>
    </source>
</evidence>
<feature type="transmembrane region" description="Helical" evidence="8">
    <location>
        <begin position="170"/>
        <end position="194"/>
    </location>
</feature>
<reference evidence="10" key="1">
    <citation type="submission" date="2020-05" db="EMBL/GenBank/DDBJ databases">
        <authorList>
            <person name="Chiriac C."/>
            <person name="Salcher M."/>
            <person name="Ghai R."/>
            <person name="Kavagutti S V."/>
        </authorList>
    </citation>
    <scope>NUCLEOTIDE SEQUENCE</scope>
</reference>
<dbReference type="AlphaFoldDB" id="A0A6J7HFZ0"/>
<dbReference type="EMBL" id="CAFBMR010000051">
    <property type="protein sequence ID" value="CAB4918198.1"/>
    <property type="molecule type" value="Genomic_DNA"/>
</dbReference>
<gene>
    <name evidence="10" type="ORF">UFOPK3610_01252</name>
</gene>
<dbReference type="PROSITE" id="PS50928">
    <property type="entry name" value="ABC_TM1"/>
    <property type="match status" value="2"/>
</dbReference>
<sequence>MRSRGLAIAPVGVVALFLLVPVISVLFAGIRPESLHVLMESRTWRIIGFTALQALLSTVVSVALALPATYALHRLRLRLRRLTLAVLTVPFVLPTVVVGLAFRALLPESLNGTLTAIVLAHAFFNVGLVVRVVGGVWSRLDGRMQDVGRTLGMPPFSVFRRVTLPYLRPAILASTALVAMFTFTSFGVIMVLGSPAQPTIEVEIYRRTTQILDIPAAAGLALVQLVIVVVALIWSAALQRRTAMLMRQSSAPPLPMSSKVDRLCVLWTYLLALGLTIPVLALSLRSLRAGNQWSLQWYQQIAAPSGGTTRDIGAFSIVTTSLRYAALATLLAVVLGVLGAMAVQLATRRGVTLEATLLLPLGVSAVTIGFGLLLVSIHGPVDLRGWTFLVPLGQSLVAAPLVMMLLLPILRSIDPRLRFVAATLGAGPLKAWWAVDGRLIGRATVGAAGLACAVSLGEFGATAFLARVDEPTIPLQIVRLLGRPGEANFGSATALAVVLLAITAVVLTATDRGRTQW</sequence>
<name>A0A6J7HFZ0_9ZZZZ</name>
<evidence type="ECO:0000256" key="2">
    <source>
        <dbReference type="ARBA" id="ARBA00022448"/>
    </source>
</evidence>
<feature type="transmembrane region" description="Helical" evidence="8">
    <location>
        <begin position="447"/>
        <end position="466"/>
    </location>
</feature>
<comment type="subcellular location">
    <subcellularLocation>
        <location evidence="1">Cell inner membrane</location>
        <topology evidence="1">Multi-pass membrane protein</topology>
    </subcellularLocation>
</comment>
<keyword evidence="3" id="KW-1003">Cell membrane</keyword>
<dbReference type="CDD" id="cd06261">
    <property type="entry name" value="TM_PBP2"/>
    <property type="match status" value="2"/>
</dbReference>
<protein>
    <submittedName>
        <fullName evidence="10">Unannotated protein</fullName>
    </submittedName>
</protein>
<organism evidence="10">
    <name type="scientific">freshwater metagenome</name>
    <dbReference type="NCBI Taxonomy" id="449393"/>
    <lineage>
        <taxon>unclassified sequences</taxon>
        <taxon>metagenomes</taxon>
        <taxon>ecological metagenomes</taxon>
    </lineage>
</organism>
<feature type="transmembrane region" description="Helical" evidence="8">
    <location>
        <begin position="357"/>
        <end position="377"/>
    </location>
</feature>
<feature type="transmembrane region" description="Helical" evidence="8">
    <location>
        <begin position="263"/>
        <end position="284"/>
    </location>
</feature>
<dbReference type="Gene3D" id="1.10.3720.10">
    <property type="entry name" value="MetI-like"/>
    <property type="match status" value="2"/>
</dbReference>
<feature type="domain" description="ABC transmembrane type-1" evidence="9">
    <location>
        <begin position="47"/>
        <end position="233"/>
    </location>
</feature>
<dbReference type="PANTHER" id="PTHR43357:SF4">
    <property type="entry name" value="INNER MEMBRANE ABC TRANSPORTER PERMEASE PROTEIN YDCV"/>
    <property type="match status" value="1"/>
</dbReference>
<dbReference type="PANTHER" id="PTHR43357">
    <property type="entry name" value="INNER MEMBRANE ABC TRANSPORTER PERMEASE PROTEIN YDCV"/>
    <property type="match status" value="1"/>
</dbReference>
<keyword evidence="2" id="KW-0813">Transport</keyword>